<protein>
    <submittedName>
        <fullName evidence="1">Uncharacterized protein</fullName>
    </submittedName>
</protein>
<gene>
    <name evidence="1" type="ORF">A6V39_03880</name>
</gene>
<accession>A0A1A9QC36</accession>
<dbReference type="EMBL" id="LWUJ01000012">
    <property type="protein sequence ID" value="OAL10027.1"/>
    <property type="molecule type" value="Genomic_DNA"/>
</dbReference>
<comment type="caution">
    <text evidence="1">The sequence shown here is derived from an EMBL/GenBank/DDBJ whole genome shotgun (WGS) entry which is preliminary data.</text>
</comment>
<organism evidence="1 2">
    <name type="scientific">Candidatus Mycoplasma haematobovis</name>
    <dbReference type="NCBI Taxonomy" id="432608"/>
    <lineage>
        <taxon>Bacteria</taxon>
        <taxon>Bacillati</taxon>
        <taxon>Mycoplasmatota</taxon>
        <taxon>Mollicutes</taxon>
        <taxon>Mycoplasmataceae</taxon>
        <taxon>Mycoplasma</taxon>
    </lineage>
</organism>
<dbReference type="Proteomes" id="UP000077623">
    <property type="component" value="Unassembled WGS sequence"/>
</dbReference>
<reference evidence="2" key="1">
    <citation type="submission" date="2016-04" db="EMBL/GenBank/DDBJ databases">
        <authorList>
            <person name="Quiroz-Castaneda R.E."/>
            <person name="Martinez-Ocampo F."/>
        </authorList>
    </citation>
    <scope>NUCLEOTIDE SEQUENCE [LARGE SCALE GENOMIC DNA]</scope>
    <source>
        <strain evidence="2">INIFAP01</strain>
    </source>
</reference>
<dbReference type="AlphaFoldDB" id="A0A1A9QC36"/>
<name>A0A1A9QC36_9MOLU</name>
<dbReference type="RefSeq" id="WP_187150413.1">
    <property type="nucleotide sequence ID" value="NZ_LWUJ01000012.1"/>
</dbReference>
<proteinExistence type="predicted"/>
<dbReference type="STRING" id="432608.A6V39_03880"/>
<evidence type="ECO:0000313" key="2">
    <source>
        <dbReference type="Proteomes" id="UP000077623"/>
    </source>
</evidence>
<sequence length="213" mass="23766">MSVATKIAAGIATTGAVGGALALGSYSLINTQNIQGRLKEEDFEILDTEKDEGWDTILSAYKKAKSNTFQEESKLSSETTEGLRKKCKDTLNKKSNVSASYLLARQWCVKERTVTDILEKQKFKVLKTEATVGITKTNKDDDHWTTKSKTYSTSNSKHKIKIDNQNQGTIDKEKIKAACKALNTAELKTTSDGFNEKLEQVREWCTIKKTDNN</sequence>
<evidence type="ECO:0000313" key="1">
    <source>
        <dbReference type="EMBL" id="OAL10027.1"/>
    </source>
</evidence>
<keyword evidence="2" id="KW-1185">Reference proteome</keyword>